<evidence type="ECO:0000256" key="7">
    <source>
        <dbReference type="SAM" id="MobiDB-lite"/>
    </source>
</evidence>
<reference evidence="9 10" key="1">
    <citation type="submission" date="2020-08" db="EMBL/GenBank/DDBJ databases">
        <title>Genomic Encyclopedia of Type Strains, Phase IV (KMG-IV): sequencing the most valuable type-strain genomes for metagenomic binning, comparative biology and taxonomic classification.</title>
        <authorList>
            <person name="Goeker M."/>
        </authorList>
    </citation>
    <scope>NUCLEOTIDE SEQUENCE [LARGE SCALE GENOMIC DNA]</scope>
    <source>
        <strain evidence="9 10">DSM 26189</strain>
    </source>
</reference>
<dbReference type="Pfam" id="PF00848">
    <property type="entry name" value="Ring_hydroxyl_A"/>
    <property type="match status" value="1"/>
</dbReference>
<dbReference type="InterPro" id="IPR001663">
    <property type="entry name" value="Rng_hydr_dOase-A"/>
</dbReference>
<dbReference type="PANTHER" id="PTHR43756">
    <property type="entry name" value="CHOLINE MONOOXYGENASE, CHLOROPLASTIC"/>
    <property type="match status" value="1"/>
</dbReference>
<dbReference type="InterPro" id="IPR036922">
    <property type="entry name" value="Rieske_2Fe-2S_sf"/>
</dbReference>
<proteinExistence type="predicted"/>
<dbReference type="Gene3D" id="2.102.10.10">
    <property type="entry name" value="Rieske [2Fe-2S] iron-sulphur domain"/>
    <property type="match status" value="1"/>
</dbReference>
<dbReference type="EMBL" id="JACIDT010000004">
    <property type="protein sequence ID" value="MBB3925765.1"/>
    <property type="molecule type" value="Genomic_DNA"/>
</dbReference>
<feature type="domain" description="Rieske" evidence="8">
    <location>
        <begin position="69"/>
        <end position="178"/>
    </location>
</feature>
<keyword evidence="10" id="KW-1185">Reference proteome</keyword>
<dbReference type="RefSeq" id="WP_188071318.1">
    <property type="nucleotide sequence ID" value="NZ_BSPS01000020.1"/>
</dbReference>
<keyword evidence="4" id="KW-0560">Oxidoreductase</keyword>
<name>A0A7W6BL69_9SPHN</name>
<keyword evidence="3" id="KW-0479">Metal-binding</keyword>
<gene>
    <name evidence="9" type="ORF">GGR43_001480</name>
</gene>
<evidence type="ECO:0000313" key="10">
    <source>
        <dbReference type="Proteomes" id="UP000571950"/>
    </source>
</evidence>
<dbReference type="CDD" id="cd03469">
    <property type="entry name" value="Rieske_RO_Alpha_N"/>
    <property type="match status" value="1"/>
</dbReference>
<dbReference type="Gene3D" id="3.90.380.10">
    <property type="entry name" value="Naphthalene 1,2-dioxygenase Alpha Subunit, Chain A, domain 1"/>
    <property type="match status" value="2"/>
</dbReference>
<dbReference type="AlphaFoldDB" id="A0A7W6BL69"/>
<dbReference type="PANTHER" id="PTHR43756:SF5">
    <property type="entry name" value="CHOLINE MONOOXYGENASE, CHLOROPLASTIC"/>
    <property type="match status" value="1"/>
</dbReference>
<keyword evidence="5" id="KW-0408">Iron</keyword>
<dbReference type="Pfam" id="PF00355">
    <property type="entry name" value="Rieske"/>
    <property type="match status" value="1"/>
</dbReference>
<organism evidence="9 10">
    <name type="scientific">Sphingobium jiangsuense</name>
    <dbReference type="NCBI Taxonomy" id="870476"/>
    <lineage>
        <taxon>Bacteria</taxon>
        <taxon>Pseudomonadati</taxon>
        <taxon>Pseudomonadota</taxon>
        <taxon>Alphaproteobacteria</taxon>
        <taxon>Sphingomonadales</taxon>
        <taxon>Sphingomonadaceae</taxon>
        <taxon>Sphingobium</taxon>
    </lineage>
</organism>
<keyword evidence="2" id="KW-0001">2Fe-2S</keyword>
<evidence type="ECO:0000256" key="2">
    <source>
        <dbReference type="ARBA" id="ARBA00022714"/>
    </source>
</evidence>
<evidence type="ECO:0000256" key="4">
    <source>
        <dbReference type="ARBA" id="ARBA00023002"/>
    </source>
</evidence>
<dbReference type="PROSITE" id="PS51296">
    <property type="entry name" value="RIESKE"/>
    <property type="match status" value="1"/>
</dbReference>
<evidence type="ECO:0000256" key="6">
    <source>
        <dbReference type="ARBA" id="ARBA00023014"/>
    </source>
</evidence>
<comment type="cofactor">
    <cofactor evidence="1">
        <name>Fe cation</name>
        <dbReference type="ChEBI" id="CHEBI:24875"/>
    </cofactor>
</comment>
<dbReference type="GO" id="GO:0005506">
    <property type="term" value="F:iron ion binding"/>
    <property type="evidence" value="ECO:0007669"/>
    <property type="project" value="InterPro"/>
</dbReference>
<comment type="caution">
    <text evidence="9">The sequence shown here is derived from an EMBL/GenBank/DDBJ whole genome shotgun (WGS) entry which is preliminary data.</text>
</comment>
<keyword evidence="9" id="KW-0223">Dioxygenase</keyword>
<evidence type="ECO:0000259" key="8">
    <source>
        <dbReference type="PROSITE" id="PS51296"/>
    </source>
</evidence>
<keyword evidence="6" id="KW-0411">Iron-sulfur</keyword>
<dbReference type="SUPFAM" id="SSF50022">
    <property type="entry name" value="ISP domain"/>
    <property type="match status" value="1"/>
</dbReference>
<dbReference type="SUPFAM" id="SSF55961">
    <property type="entry name" value="Bet v1-like"/>
    <property type="match status" value="1"/>
</dbReference>
<evidence type="ECO:0000256" key="3">
    <source>
        <dbReference type="ARBA" id="ARBA00022723"/>
    </source>
</evidence>
<protein>
    <submittedName>
        <fullName evidence="9">Phenylpropionate dioxygenase-like ring-hydroxylating dioxygenase large terminal subunit</fullName>
    </submittedName>
</protein>
<dbReference type="PRINTS" id="PR00090">
    <property type="entry name" value="RNGDIOXGNASE"/>
</dbReference>
<feature type="region of interest" description="Disordered" evidence="7">
    <location>
        <begin position="1"/>
        <end position="30"/>
    </location>
</feature>
<dbReference type="Proteomes" id="UP000571950">
    <property type="component" value="Unassembled WGS sequence"/>
</dbReference>
<dbReference type="GO" id="GO:0051537">
    <property type="term" value="F:2 iron, 2 sulfur cluster binding"/>
    <property type="evidence" value="ECO:0007669"/>
    <property type="project" value="UniProtKB-KW"/>
</dbReference>
<dbReference type="InterPro" id="IPR017941">
    <property type="entry name" value="Rieske_2Fe-2S"/>
</dbReference>
<accession>A0A7W6BL69</accession>
<sequence>MATIAPPQPAVREERPPRKPSASQLAAARSLPNNKEAVWPSFTEKLPASLYVDQARYDEEQQKLFMNVPLPLAPSAYLEGPDSFVCRDGFGQSVILTRDKQGKVHALVNSCRHRGSRVTDNDEPEHGRLMVCPYHAWSYDLSGKLVGVPRREVFADLDKSQLGLVELPCIEKGGVIWVKMNHMADDDFSDIPDELALDLDAFGLGDMHMFALRKHEIEGNWKLILDTFLEGYHVIRLHARTIGPMYEDTVVRVDRFGSHLRQTSARVGFTQDLLEQNVESIDDLRRVVTYVYTLFPNAALIFSQDYCNLLIMQPKGVGKTIVHNFMLTNVNPQSEKLRKKWEKSLMMTNDLAFPEDFAASAATYQGLLTGVVKELMIGGMEVGMQHFHDVLETRLKSMA</sequence>
<evidence type="ECO:0000313" key="9">
    <source>
        <dbReference type="EMBL" id="MBB3925765.1"/>
    </source>
</evidence>
<dbReference type="InterPro" id="IPR015879">
    <property type="entry name" value="Ring_hydroxy_dOase_asu_C_dom"/>
</dbReference>
<evidence type="ECO:0000256" key="5">
    <source>
        <dbReference type="ARBA" id="ARBA00023004"/>
    </source>
</evidence>
<dbReference type="GO" id="GO:0051213">
    <property type="term" value="F:dioxygenase activity"/>
    <property type="evidence" value="ECO:0007669"/>
    <property type="project" value="UniProtKB-KW"/>
</dbReference>
<evidence type="ECO:0000256" key="1">
    <source>
        <dbReference type="ARBA" id="ARBA00001962"/>
    </source>
</evidence>